<gene>
    <name evidence="2" type="ORF">EG327_008337</name>
    <name evidence="1" type="ORF">EG328_009318</name>
</gene>
<dbReference type="Proteomes" id="UP000447873">
    <property type="component" value="Unassembled WGS sequence"/>
</dbReference>
<evidence type="ECO:0000313" key="1">
    <source>
        <dbReference type="EMBL" id="KAE9965894.1"/>
    </source>
</evidence>
<reference evidence="2 4" key="1">
    <citation type="submission" date="2019-07" db="EMBL/GenBank/DDBJ databases">
        <title>Venturia inaequalis Genome Resource.</title>
        <authorList>
            <person name="Lichtner F.J."/>
        </authorList>
    </citation>
    <scope>NUCLEOTIDE SEQUENCE [LARGE SCALE GENOMIC DNA]</scope>
    <source>
        <strain evidence="1 3">120213</strain>
        <strain evidence="2 4">DMI_063113</strain>
    </source>
</reference>
<dbReference type="AlphaFoldDB" id="A0A8H3YW21"/>
<organism evidence="2 4">
    <name type="scientific">Venturia inaequalis</name>
    <name type="common">Apple scab fungus</name>
    <dbReference type="NCBI Taxonomy" id="5025"/>
    <lineage>
        <taxon>Eukaryota</taxon>
        <taxon>Fungi</taxon>
        <taxon>Dikarya</taxon>
        <taxon>Ascomycota</taxon>
        <taxon>Pezizomycotina</taxon>
        <taxon>Dothideomycetes</taxon>
        <taxon>Pleosporomycetidae</taxon>
        <taxon>Venturiales</taxon>
        <taxon>Venturiaceae</taxon>
        <taxon>Venturia</taxon>
    </lineage>
</organism>
<name>A0A8H3YW21_VENIN</name>
<proteinExistence type="predicted"/>
<comment type="caution">
    <text evidence="2">The sequence shown here is derived from an EMBL/GenBank/DDBJ whole genome shotgun (WGS) entry which is preliminary data.</text>
</comment>
<accession>A0A8H3YW21</accession>
<keyword evidence="4" id="KW-1185">Reference proteome</keyword>
<evidence type="ECO:0000313" key="3">
    <source>
        <dbReference type="Proteomes" id="UP000447873"/>
    </source>
</evidence>
<evidence type="ECO:0000313" key="4">
    <source>
        <dbReference type="Proteomes" id="UP000490939"/>
    </source>
</evidence>
<dbReference type="EMBL" id="WNWS01000554">
    <property type="protein sequence ID" value="KAE9965894.1"/>
    <property type="molecule type" value="Genomic_DNA"/>
</dbReference>
<dbReference type="Proteomes" id="UP000490939">
    <property type="component" value="Unassembled WGS sequence"/>
</dbReference>
<evidence type="ECO:0000313" key="2">
    <source>
        <dbReference type="EMBL" id="KAE9975789.1"/>
    </source>
</evidence>
<dbReference type="EMBL" id="WNWR01000517">
    <property type="protein sequence ID" value="KAE9975789.1"/>
    <property type="molecule type" value="Genomic_DNA"/>
</dbReference>
<sequence length="182" mass="20111">MPSMMNGLSEPLFDNIMGKFPAGQFMEPDRCFTAIPTENGIGEYGLQNNTPYQSCNGHTVASISTQSLLGSVAFISMNNYLAPIGLDNMLENVSSNDGPLEMRFNNVSFFETEGSNFNSSFASHRGVFKPSNAKIVEHAVQVRFRDGEEKVELPLNLDSRDIRSMLKSGSIEDVRTTYLANH</sequence>
<protein>
    <submittedName>
        <fullName evidence="2">Uncharacterized protein</fullName>
    </submittedName>
</protein>